<organism evidence="2 3">
    <name type="scientific">Kribbella sancticallisti</name>
    <dbReference type="NCBI Taxonomy" id="460087"/>
    <lineage>
        <taxon>Bacteria</taxon>
        <taxon>Bacillati</taxon>
        <taxon>Actinomycetota</taxon>
        <taxon>Actinomycetes</taxon>
        <taxon>Propionibacteriales</taxon>
        <taxon>Kribbellaceae</taxon>
        <taxon>Kribbella</taxon>
    </lineage>
</organism>
<dbReference type="InterPro" id="IPR025668">
    <property type="entry name" value="Tnp_DDE_dom"/>
</dbReference>
<keyword evidence="3" id="KW-1185">Reference proteome</keyword>
<sequence>MTADGRGVASHAGSRLLADLADVTGVPQTFGEALGGLRQRRSVHDPGRVLADVAVMLADGGEAISDLAVLRDQPELFGTVASTATAWRVLDSVDEIVLARLRQARAVVRERAWLARTELGRMLPASRAGGRLLPGLVIDIDASLVTCHSEKESAAGTFKGGFGYHPVLAFLDNTGEALAGLLRPGNAGSNTAADHVTVTDLALAQIPDAERHGRPILIRADGAGATRDWLAHLRGLREARGLDVEFSVGFTMTRAVQAAIDALPKAALDAGDRDRRVGA</sequence>
<dbReference type="EMBL" id="BAAAOS010000065">
    <property type="protein sequence ID" value="GAA1616213.1"/>
    <property type="molecule type" value="Genomic_DNA"/>
</dbReference>
<protein>
    <recommendedName>
        <fullName evidence="1">Transposase DDE domain-containing protein</fullName>
    </recommendedName>
</protein>
<evidence type="ECO:0000259" key="1">
    <source>
        <dbReference type="Pfam" id="PF13701"/>
    </source>
</evidence>
<proteinExistence type="predicted"/>
<gene>
    <name evidence="2" type="ORF">GCM10009789_82790</name>
</gene>
<feature type="domain" description="Transposase DDE" evidence="1">
    <location>
        <begin position="3"/>
        <end position="269"/>
    </location>
</feature>
<comment type="caution">
    <text evidence="2">The sequence shown here is derived from an EMBL/GenBank/DDBJ whole genome shotgun (WGS) entry which is preliminary data.</text>
</comment>
<name>A0ABP4QMI6_9ACTN</name>
<dbReference type="Proteomes" id="UP001500393">
    <property type="component" value="Unassembled WGS sequence"/>
</dbReference>
<evidence type="ECO:0000313" key="3">
    <source>
        <dbReference type="Proteomes" id="UP001500393"/>
    </source>
</evidence>
<evidence type="ECO:0000313" key="2">
    <source>
        <dbReference type="EMBL" id="GAA1616213.1"/>
    </source>
</evidence>
<accession>A0ABP4QMI6</accession>
<dbReference type="Pfam" id="PF13701">
    <property type="entry name" value="DDE_Tnp_1_4"/>
    <property type="match status" value="1"/>
</dbReference>
<reference evidence="3" key="1">
    <citation type="journal article" date="2019" name="Int. J. Syst. Evol. Microbiol.">
        <title>The Global Catalogue of Microorganisms (GCM) 10K type strain sequencing project: providing services to taxonomists for standard genome sequencing and annotation.</title>
        <authorList>
            <consortium name="The Broad Institute Genomics Platform"/>
            <consortium name="The Broad Institute Genome Sequencing Center for Infectious Disease"/>
            <person name="Wu L."/>
            <person name="Ma J."/>
        </authorList>
    </citation>
    <scope>NUCLEOTIDE SEQUENCE [LARGE SCALE GENOMIC DNA]</scope>
    <source>
        <strain evidence="3">JCM 14969</strain>
    </source>
</reference>